<gene>
    <name evidence="1" type="ORF">H6A19_01040</name>
</gene>
<accession>A0ABS2FBL9</accession>
<organism evidence="1 2">
    <name type="scientific">Clostridium saudiense</name>
    <dbReference type="NCBI Taxonomy" id="1414720"/>
    <lineage>
        <taxon>Bacteria</taxon>
        <taxon>Bacillati</taxon>
        <taxon>Bacillota</taxon>
        <taxon>Clostridia</taxon>
        <taxon>Eubacteriales</taxon>
        <taxon>Clostridiaceae</taxon>
        <taxon>Clostridium</taxon>
    </lineage>
</organism>
<dbReference type="Proteomes" id="UP000767334">
    <property type="component" value="Unassembled WGS sequence"/>
</dbReference>
<dbReference type="RefSeq" id="WP_195964516.1">
    <property type="nucleotide sequence ID" value="NZ_JACJLL010000003.1"/>
</dbReference>
<dbReference type="EMBL" id="JACJLL010000003">
    <property type="protein sequence ID" value="MBM6817935.1"/>
    <property type="molecule type" value="Genomic_DNA"/>
</dbReference>
<name>A0ABS2FBL9_9CLOT</name>
<keyword evidence="2" id="KW-1185">Reference proteome</keyword>
<evidence type="ECO:0008006" key="3">
    <source>
        <dbReference type="Google" id="ProtNLM"/>
    </source>
</evidence>
<proteinExistence type="predicted"/>
<protein>
    <recommendedName>
        <fullName evidence="3">DUF3244 domain-containing protein</fullName>
    </recommendedName>
</protein>
<comment type="caution">
    <text evidence="1">The sequence shown here is derived from an EMBL/GenBank/DDBJ whole genome shotgun (WGS) entry which is preliminary data.</text>
</comment>
<evidence type="ECO:0000313" key="1">
    <source>
        <dbReference type="EMBL" id="MBM6817935.1"/>
    </source>
</evidence>
<reference evidence="1 2" key="1">
    <citation type="journal article" date="2021" name="Sci. Rep.">
        <title>The distribution of antibiotic resistance genes in chicken gut microbiota commensals.</title>
        <authorList>
            <person name="Juricova H."/>
            <person name="Matiasovicova J."/>
            <person name="Kubasova T."/>
            <person name="Cejkova D."/>
            <person name="Rychlik I."/>
        </authorList>
    </citation>
    <scope>NUCLEOTIDE SEQUENCE [LARGE SCALE GENOMIC DNA]</scope>
    <source>
        <strain evidence="1 2">An435</strain>
    </source>
</reference>
<evidence type="ECO:0000313" key="2">
    <source>
        <dbReference type="Proteomes" id="UP000767334"/>
    </source>
</evidence>
<sequence>MIKRLSVAIIVIMFLITSTTIADASVISSKNQPPKADIYKEGIYHFSQSSGNKLTLQLETPNEPMILIIIENESRALKYYVEFTKDSPKIEITLTKPISEHTTAILGKGELAFTYE</sequence>